<evidence type="ECO:0000259" key="3">
    <source>
        <dbReference type="PROSITE" id="PS51144"/>
    </source>
</evidence>
<dbReference type="STRING" id="6184.A0A430QNE9"/>
<dbReference type="EMBL" id="QMKO01001518">
    <property type="protein sequence ID" value="RTG89219.1"/>
    <property type="molecule type" value="Genomic_DNA"/>
</dbReference>
<dbReference type="InterPro" id="IPR023561">
    <property type="entry name" value="Carbonic_anhydrase_a-class"/>
</dbReference>
<dbReference type="GO" id="GO:0006730">
    <property type="term" value="P:one-carbon metabolic process"/>
    <property type="evidence" value="ECO:0007669"/>
    <property type="project" value="TreeGrafter"/>
</dbReference>
<evidence type="ECO:0000313" key="5">
    <source>
        <dbReference type="Proteomes" id="UP000290809"/>
    </source>
</evidence>
<feature type="transmembrane region" description="Helical" evidence="2">
    <location>
        <begin position="154"/>
        <end position="180"/>
    </location>
</feature>
<gene>
    <name evidence="4" type="ORF">DC041_0004083</name>
</gene>
<organism evidence="4 5">
    <name type="scientific">Schistosoma bovis</name>
    <name type="common">Blood fluke</name>
    <dbReference type="NCBI Taxonomy" id="6184"/>
    <lineage>
        <taxon>Eukaryota</taxon>
        <taxon>Metazoa</taxon>
        <taxon>Spiralia</taxon>
        <taxon>Lophotrochozoa</taxon>
        <taxon>Platyhelminthes</taxon>
        <taxon>Trematoda</taxon>
        <taxon>Digenea</taxon>
        <taxon>Strigeidida</taxon>
        <taxon>Schistosomatoidea</taxon>
        <taxon>Schistosomatidae</taxon>
        <taxon>Schistosoma</taxon>
    </lineage>
</organism>
<comment type="caution">
    <text evidence="4">The sequence shown here is derived from an EMBL/GenBank/DDBJ whole genome shotgun (WGS) entry which is preliminary data.</text>
</comment>
<dbReference type="PROSITE" id="PS51144">
    <property type="entry name" value="ALPHA_CA_2"/>
    <property type="match status" value="1"/>
</dbReference>
<evidence type="ECO:0000313" key="4">
    <source>
        <dbReference type="EMBL" id="RTG89219.1"/>
    </source>
</evidence>
<reference evidence="4 5" key="1">
    <citation type="journal article" date="2019" name="PLoS Pathog.">
        <title>Genome sequence of the bovine parasite Schistosoma bovis Tanzania.</title>
        <authorList>
            <person name="Oey H."/>
            <person name="Zakrzewski M."/>
            <person name="Gobert G."/>
            <person name="Gravermann K."/>
            <person name="Stoye J."/>
            <person name="Jones M."/>
            <person name="Mcmanus D."/>
            <person name="Krause L."/>
        </authorList>
    </citation>
    <scope>NUCLEOTIDE SEQUENCE [LARGE SCALE GENOMIC DNA]</scope>
    <source>
        <strain evidence="4 5">TAN1997</strain>
    </source>
</reference>
<sequence>SNHLLIFFFSSHQGPSNWGQTALMAITSDIWSVCYQGKMQSPINISTKHLVFDTNLEPIKILGLDKQIDVEIVNTGQDLQMKFLDSTTIIIFSEGPLVYDYKLFGAIIKFGSKSSRGSDHQIDGIAFPAELQLYAFNYILYPNFSVALSKPNGLAVLSILCQIFIWLMKFTFIFFIYPLFCVGQFKKLHGLLLEGIIPSTVHYMTYQGSLPFPACYETVTWIILNQPVIITETQVNIN</sequence>
<keyword evidence="2" id="KW-0812">Transmembrane</keyword>
<feature type="domain" description="Alpha-carbonic anhydrase" evidence="3">
    <location>
        <begin position="5"/>
        <end position="238"/>
    </location>
</feature>
<feature type="non-terminal residue" evidence="4">
    <location>
        <position position="1"/>
    </location>
</feature>
<dbReference type="AlphaFoldDB" id="A0A430QNE9"/>
<dbReference type="Pfam" id="PF00194">
    <property type="entry name" value="Carb_anhydrase"/>
    <property type="match status" value="1"/>
</dbReference>
<proteinExistence type="inferred from homology"/>
<dbReference type="InterPro" id="IPR001148">
    <property type="entry name" value="CA_dom"/>
</dbReference>
<accession>A0A430QNE9</accession>
<dbReference type="Gene3D" id="3.10.200.10">
    <property type="entry name" value="Alpha carbonic anhydrase"/>
    <property type="match status" value="1"/>
</dbReference>
<dbReference type="PANTHER" id="PTHR18952">
    <property type="entry name" value="CARBONIC ANHYDRASE"/>
    <property type="match status" value="1"/>
</dbReference>
<protein>
    <recommendedName>
        <fullName evidence="3">Alpha-carbonic anhydrase domain-containing protein</fullName>
    </recommendedName>
</protein>
<dbReference type="PANTHER" id="PTHR18952:SF208">
    <property type="entry name" value="CARBONIC ANHYDRASE XA-RELATED"/>
    <property type="match status" value="1"/>
</dbReference>
<name>A0A430QNE9_SCHBO</name>
<dbReference type="SMART" id="SM01057">
    <property type="entry name" value="Carb_anhydrase"/>
    <property type="match status" value="1"/>
</dbReference>
<dbReference type="InterPro" id="IPR036398">
    <property type="entry name" value="CA_dom_sf"/>
</dbReference>
<dbReference type="GO" id="GO:0008270">
    <property type="term" value="F:zinc ion binding"/>
    <property type="evidence" value="ECO:0007669"/>
    <property type="project" value="InterPro"/>
</dbReference>
<evidence type="ECO:0000256" key="2">
    <source>
        <dbReference type="SAM" id="Phobius"/>
    </source>
</evidence>
<evidence type="ECO:0000256" key="1">
    <source>
        <dbReference type="ARBA" id="ARBA00010718"/>
    </source>
</evidence>
<dbReference type="GO" id="GO:0004089">
    <property type="term" value="F:carbonate dehydratase activity"/>
    <property type="evidence" value="ECO:0007669"/>
    <property type="project" value="InterPro"/>
</dbReference>
<dbReference type="SUPFAM" id="SSF51069">
    <property type="entry name" value="Carbonic anhydrase"/>
    <property type="match status" value="1"/>
</dbReference>
<keyword evidence="5" id="KW-1185">Reference proteome</keyword>
<keyword evidence="2" id="KW-1133">Transmembrane helix</keyword>
<dbReference type="Proteomes" id="UP000290809">
    <property type="component" value="Unassembled WGS sequence"/>
</dbReference>
<keyword evidence="2" id="KW-0472">Membrane</keyword>
<comment type="similarity">
    <text evidence="1">Belongs to the alpha-carbonic anhydrase family.</text>
</comment>